<feature type="transmembrane region" description="Helical" evidence="9">
    <location>
        <begin position="216"/>
        <end position="237"/>
    </location>
</feature>
<keyword evidence="11" id="KW-1185">Reference proteome</keyword>
<dbReference type="PANTHER" id="PTHR30047:SF7">
    <property type="entry name" value="HIGH-AFFINITY CHOLINE TRANSPORT PROTEIN"/>
    <property type="match status" value="1"/>
</dbReference>
<evidence type="ECO:0000256" key="8">
    <source>
        <dbReference type="SAM" id="MobiDB-lite"/>
    </source>
</evidence>
<dbReference type="AlphaFoldDB" id="A0A543B201"/>
<accession>A0A543B201</accession>
<evidence type="ECO:0000256" key="3">
    <source>
        <dbReference type="ARBA" id="ARBA00022448"/>
    </source>
</evidence>
<keyword evidence="5 9" id="KW-0812">Transmembrane</keyword>
<feature type="transmembrane region" description="Helical" evidence="9">
    <location>
        <begin position="484"/>
        <end position="503"/>
    </location>
</feature>
<dbReference type="Proteomes" id="UP000317043">
    <property type="component" value="Unassembled WGS sequence"/>
</dbReference>
<organism evidence="10 11">
    <name type="scientific">Stackebrandtia endophytica</name>
    <dbReference type="NCBI Taxonomy" id="1496996"/>
    <lineage>
        <taxon>Bacteria</taxon>
        <taxon>Bacillati</taxon>
        <taxon>Actinomycetota</taxon>
        <taxon>Actinomycetes</taxon>
        <taxon>Glycomycetales</taxon>
        <taxon>Glycomycetaceae</taxon>
        <taxon>Stackebrandtia</taxon>
    </lineage>
</organism>
<evidence type="ECO:0000256" key="1">
    <source>
        <dbReference type="ARBA" id="ARBA00004651"/>
    </source>
</evidence>
<evidence type="ECO:0000256" key="4">
    <source>
        <dbReference type="ARBA" id="ARBA00022475"/>
    </source>
</evidence>
<dbReference type="FunCoup" id="A0A543B201">
    <property type="interactions" value="2"/>
</dbReference>
<evidence type="ECO:0000256" key="5">
    <source>
        <dbReference type="ARBA" id="ARBA00022692"/>
    </source>
</evidence>
<evidence type="ECO:0000256" key="9">
    <source>
        <dbReference type="SAM" id="Phobius"/>
    </source>
</evidence>
<evidence type="ECO:0000256" key="6">
    <source>
        <dbReference type="ARBA" id="ARBA00022989"/>
    </source>
</evidence>
<feature type="transmembrane region" description="Helical" evidence="9">
    <location>
        <begin position="509"/>
        <end position="532"/>
    </location>
</feature>
<feature type="transmembrane region" description="Helical" evidence="9">
    <location>
        <begin position="384"/>
        <end position="402"/>
    </location>
</feature>
<feature type="transmembrane region" description="Helical" evidence="9">
    <location>
        <begin position="171"/>
        <end position="188"/>
    </location>
</feature>
<feature type="region of interest" description="Disordered" evidence="8">
    <location>
        <begin position="1"/>
        <end position="28"/>
    </location>
</feature>
<feature type="transmembrane region" description="Helical" evidence="9">
    <location>
        <begin position="294"/>
        <end position="314"/>
    </location>
</feature>
<dbReference type="NCBIfam" id="TIGR00842">
    <property type="entry name" value="bcct"/>
    <property type="match status" value="1"/>
</dbReference>
<feature type="transmembrane region" description="Helical" evidence="9">
    <location>
        <begin position="355"/>
        <end position="372"/>
    </location>
</feature>
<dbReference type="InParanoid" id="A0A543B201"/>
<feature type="transmembrane region" description="Helical" evidence="9">
    <location>
        <begin position="262"/>
        <end position="282"/>
    </location>
</feature>
<comment type="subcellular location">
    <subcellularLocation>
        <location evidence="1">Cell membrane</location>
        <topology evidence="1">Multi-pass membrane protein</topology>
    </subcellularLocation>
</comment>
<keyword evidence="4" id="KW-1003">Cell membrane</keyword>
<name>A0A543B201_9ACTN</name>
<sequence length="565" mass="60438">MNRLPSDTGPPIDSEDTTTDDPITPEPKTRGALYPRVFVPAAGIILALIIAAMVFAEPATVLMGAVNDWITTTIGWYYVLLVAGFIIVSLSFGLSRFGRIKLGPDDSKPEFSRMSWFAMLFSAGMGIGLVFWGVAEPLNHFATPPYSGADTAQTEAAARDSMLAVFMHWGIHPWAIYVVIGLAVAYAVHRKGRPISIRWILEPIFGDRVKGWIGDVVDVTAVVATLFGVATSLGFGVKQINAGLDYLGIASAPADPEATNPIQILLIGIITGLALWSVVSGVKKGMKWLANANMLMAAALLLFVFIAGPTLFLFTDFFQSLGYYAQNIIGATFGAETFPVDSGDAPGEFQAAWTAFYWGWWISWAPFVGVFIARISRGRTIREFCLGVLLVPTAVSFLWFAIMGGSALWRELHGGGGLIAADGSVSTDFALFQLLSDFPWSAGVSVITILLITIFFVTSSDSGSLVIDMLSSGGNAEPPTATRVFWSLVEGAAAAALLLVGGMQALQTFSVVTALPFSLIMILGAVALWRALSRDYDQSLLRRNGVKTVSAPKQSGPEAEPELVG</sequence>
<dbReference type="RefSeq" id="WP_211347813.1">
    <property type="nucleotide sequence ID" value="NZ_JBHTGS010000002.1"/>
</dbReference>
<comment type="similarity">
    <text evidence="2">Belongs to the BCCT transporter (TC 2.A.15) family.</text>
</comment>
<reference evidence="10 11" key="1">
    <citation type="submission" date="2019-06" db="EMBL/GenBank/DDBJ databases">
        <title>Sequencing the genomes of 1000 actinobacteria strains.</title>
        <authorList>
            <person name="Klenk H.-P."/>
        </authorList>
    </citation>
    <scope>NUCLEOTIDE SEQUENCE [LARGE SCALE GENOMIC DNA]</scope>
    <source>
        <strain evidence="10 11">DSM 45928</strain>
    </source>
</reference>
<dbReference type="EMBL" id="VFOW01000001">
    <property type="protein sequence ID" value="TQL78846.1"/>
    <property type="molecule type" value="Genomic_DNA"/>
</dbReference>
<evidence type="ECO:0000256" key="2">
    <source>
        <dbReference type="ARBA" id="ARBA00005658"/>
    </source>
</evidence>
<dbReference type="PANTHER" id="PTHR30047">
    <property type="entry name" value="HIGH-AFFINITY CHOLINE TRANSPORT PROTEIN-RELATED"/>
    <property type="match status" value="1"/>
</dbReference>
<dbReference type="GO" id="GO:0022857">
    <property type="term" value="F:transmembrane transporter activity"/>
    <property type="evidence" value="ECO:0007669"/>
    <property type="project" value="InterPro"/>
</dbReference>
<dbReference type="GO" id="GO:0005886">
    <property type="term" value="C:plasma membrane"/>
    <property type="evidence" value="ECO:0007669"/>
    <property type="project" value="UniProtKB-SubCell"/>
</dbReference>
<proteinExistence type="inferred from homology"/>
<feature type="transmembrane region" description="Helical" evidence="9">
    <location>
        <begin position="37"/>
        <end position="56"/>
    </location>
</feature>
<feature type="transmembrane region" description="Helical" evidence="9">
    <location>
        <begin position="76"/>
        <end position="95"/>
    </location>
</feature>
<gene>
    <name evidence="10" type="ORF">FB566_4441</name>
</gene>
<protein>
    <submittedName>
        <fullName evidence="10">Choline/glycine/proline betaine transport protein</fullName>
    </submittedName>
</protein>
<comment type="caution">
    <text evidence="10">The sequence shown here is derived from an EMBL/GenBank/DDBJ whole genome shotgun (WGS) entry which is preliminary data.</text>
</comment>
<feature type="transmembrane region" description="Helical" evidence="9">
    <location>
        <begin position="116"/>
        <end position="135"/>
    </location>
</feature>
<keyword evidence="7 9" id="KW-0472">Membrane</keyword>
<evidence type="ECO:0000313" key="11">
    <source>
        <dbReference type="Proteomes" id="UP000317043"/>
    </source>
</evidence>
<keyword evidence="3" id="KW-0813">Transport</keyword>
<feature type="transmembrane region" description="Helical" evidence="9">
    <location>
        <begin position="438"/>
        <end position="457"/>
    </location>
</feature>
<evidence type="ECO:0000313" key="10">
    <source>
        <dbReference type="EMBL" id="TQL78846.1"/>
    </source>
</evidence>
<dbReference type="Pfam" id="PF02028">
    <property type="entry name" value="BCCT"/>
    <property type="match status" value="1"/>
</dbReference>
<keyword evidence="6 9" id="KW-1133">Transmembrane helix</keyword>
<dbReference type="InterPro" id="IPR000060">
    <property type="entry name" value="BCCT_transptr"/>
</dbReference>
<evidence type="ECO:0000256" key="7">
    <source>
        <dbReference type="ARBA" id="ARBA00023136"/>
    </source>
</evidence>